<dbReference type="PIRSF" id="PIRSF031900">
    <property type="entry name" value="UCP031900"/>
    <property type="match status" value="1"/>
</dbReference>
<feature type="chain" id="PRO_5040749167" evidence="1">
    <location>
        <begin position="23"/>
        <end position="344"/>
    </location>
</feature>
<name>A0A9X3E5M4_9HYPH</name>
<dbReference type="InterPro" id="IPR014567">
    <property type="entry name" value="UCP031900"/>
</dbReference>
<gene>
    <name evidence="3" type="ORF">OSH07_20375</name>
</gene>
<evidence type="ECO:0000313" key="4">
    <source>
        <dbReference type="Proteomes" id="UP001144805"/>
    </source>
</evidence>
<organism evidence="3 4">
    <name type="scientific">Kaistia nematophila</name>
    <dbReference type="NCBI Taxonomy" id="2994654"/>
    <lineage>
        <taxon>Bacteria</taxon>
        <taxon>Pseudomonadati</taxon>
        <taxon>Pseudomonadota</taxon>
        <taxon>Alphaproteobacteria</taxon>
        <taxon>Hyphomicrobiales</taxon>
        <taxon>Kaistiaceae</taxon>
        <taxon>Kaistia</taxon>
    </lineage>
</organism>
<proteinExistence type="predicted"/>
<feature type="signal peptide" evidence="1">
    <location>
        <begin position="1"/>
        <end position="22"/>
    </location>
</feature>
<keyword evidence="4" id="KW-1185">Reference proteome</keyword>
<dbReference type="Pfam" id="PF13449">
    <property type="entry name" value="Phytase-like"/>
    <property type="match status" value="1"/>
</dbReference>
<evidence type="ECO:0000313" key="3">
    <source>
        <dbReference type="EMBL" id="MCX5571568.1"/>
    </source>
</evidence>
<evidence type="ECO:0000256" key="1">
    <source>
        <dbReference type="SAM" id="SignalP"/>
    </source>
</evidence>
<dbReference type="RefSeq" id="WP_266340522.1">
    <property type="nucleotide sequence ID" value="NZ_JAPKNK010000010.1"/>
</dbReference>
<keyword evidence="1" id="KW-0732">Signal</keyword>
<dbReference type="EMBL" id="JAPKNK010000010">
    <property type="protein sequence ID" value="MCX5571568.1"/>
    <property type="molecule type" value="Genomic_DNA"/>
</dbReference>
<feature type="domain" description="Phytase-like" evidence="2">
    <location>
        <begin position="64"/>
        <end position="318"/>
    </location>
</feature>
<dbReference type="InterPro" id="IPR027372">
    <property type="entry name" value="Phytase-like_dom"/>
</dbReference>
<dbReference type="Proteomes" id="UP001144805">
    <property type="component" value="Unassembled WGS sequence"/>
</dbReference>
<sequence length="344" mass="36993">MKKALAAVCAMILAGSAGIALAAGFAPEPVRTARIDYFLIGRSQTRFGEFEFAGGLTLNSTNRAFGGLSGIDFRPDGKSFVAISDNGYWFRGTLEREEGRLVGIRDAEWAPMLNGKGNPLGAKRNADAEGLRLTTIDGREAAYVSFEQTNELRLYRANPDLSLARPEPVKLPRSATGLVKNRGLETVALAPAEGPLAGSPVLVSERSLDRKGNHRSWIVRGPLAGAFSVVRSDDFDVTDGAFLPNGDLLLLERRVIMPFGVGMRLRRIPGDSIRPGALVDGPVVMQADMLNQIDNMEGLAVTTDEEGRARITLVSDDNLSILQRTLILEFIWQGPGSSAGTAVN</sequence>
<protein>
    <submittedName>
        <fullName evidence="3">Esterase-like activity of phytase family protein</fullName>
    </submittedName>
</protein>
<evidence type="ECO:0000259" key="2">
    <source>
        <dbReference type="Pfam" id="PF13449"/>
    </source>
</evidence>
<accession>A0A9X3E5M4</accession>
<comment type="caution">
    <text evidence="3">The sequence shown here is derived from an EMBL/GenBank/DDBJ whole genome shotgun (WGS) entry which is preliminary data.</text>
</comment>
<reference evidence="3" key="1">
    <citation type="submission" date="2022-11" db="EMBL/GenBank/DDBJ databases">
        <title>Biodiversity and phylogenetic relationships of bacteria.</title>
        <authorList>
            <person name="Machado R.A.R."/>
            <person name="Bhat A."/>
            <person name="Loulou A."/>
            <person name="Kallel S."/>
        </authorList>
    </citation>
    <scope>NUCLEOTIDE SEQUENCE</scope>
    <source>
        <strain evidence="3">K-TC2</strain>
    </source>
</reference>
<dbReference type="AlphaFoldDB" id="A0A9X3E5M4"/>